<dbReference type="AlphaFoldDB" id="A0A841H1J8"/>
<dbReference type="InterPro" id="IPR009081">
    <property type="entry name" value="PP-bd_ACP"/>
</dbReference>
<gene>
    <name evidence="4" type="ORF">HNQ61_003656</name>
</gene>
<keyword evidence="1" id="KW-0596">Phosphopantetheine</keyword>
<evidence type="ECO:0000256" key="2">
    <source>
        <dbReference type="ARBA" id="ARBA00022553"/>
    </source>
</evidence>
<evidence type="ECO:0000259" key="3">
    <source>
        <dbReference type="PROSITE" id="PS50075"/>
    </source>
</evidence>
<keyword evidence="2" id="KW-0597">Phosphoprotein</keyword>
<evidence type="ECO:0000313" key="5">
    <source>
        <dbReference type="Proteomes" id="UP000582837"/>
    </source>
</evidence>
<dbReference type="SUPFAM" id="SSF47336">
    <property type="entry name" value="ACP-like"/>
    <property type="match status" value="1"/>
</dbReference>
<dbReference type="Proteomes" id="UP000582837">
    <property type="component" value="Unassembled WGS sequence"/>
</dbReference>
<dbReference type="InterPro" id="IPR036736">
    <property type="entry name" value="ACP-like_sf"/>
</dbReference>
<dbReference type="RefSeq" id="WP_170034846.1">
    <property type="nucleotide sequence ID" value="NZ_JABDTL010000001.1"/>
</dbReference>
<keyword evidence="5" id="KW-1185">Reference proteome</keyword>
<dbReference type="Gene3D" id="1.10.1200.10">
    <property type="entry name" value="ACP-like"/>
    <property type="match status" value="1"/>
</dbReference>
<evidence type="ECO:0000256" key="1">
    <source>
        <dbReference type="ARBA" id="ARBA00022450"/>
    </source>
</evidence>
<comment type="caution">
    <text evidence="4">The sequence shown here is derived from an EMBL/GenBank/DDBJ whole genome shotgun (WGS) entry which is preliminary data.</text>
</comment>
<sequence>MADTPPLDERELRARVRDLVLRLAPEPPAAPPEDGTHLVEELGYHSLALLELAFALEGEFGLRPLDERAARDMRTVADVAAHVLRERESGRGG</sequence>
<dbReference type="PROSITE" id="PS50075">
    <property type="entry name" value="CARRIER"/>
    <property type="match status" value="1"/>
</dbReference>
<proteinExistence type="predicted"/>
<accession>A0A841H1J8</accession>
<name>A0A841H1J8_9BACT</name>
<dbReference type="InterPro" id="IPR006162">
    <property type="entry name" value="Ppantetheine_attach_site"/>
</dbReference>
<reference evidence="4 5" key="1">
    <citation type="submission" date="2020-08" db="EMBL/GenBank/DDBJ databases">
        <title>Genomic Encyclopedia of Type Strains, Phase IV (KMG-IV): sequencing the most valuable type-strain genomes for metagenomic binning, comparative biology and taxonomic classification.</title>
        <authorList>
            <person name="Goeker M."/>
        </authorList>
    </citation>
    <scope>NUCLEOTIDE SEQUENCE [LARGE SCALE GENOMIC DNA]</scope>
    <source>
        <strain evidence="4 5">DSM 29007</strain>
    </source>
</reference>
<protein>
    <submittedName>
        <fullName evidence="4">Acyl carrier protein</fullName>
    </submittedName>
</protein>
<dbReference type="Pfam" id="PF00550">
    <property type="entry name" value="PP-binding"/>
    <property type="match status" value="1"/>
</dbReference>
<dbReference type="PROSITE" id="PS00012">
    <property type="entry name" value="PHOSPHOPANTETHEINE"/>
    <property type="match status" value="1"/>
</dbReference>
<feature type="domain" description="Carrier" evidence="3">
    <location>
        <begin position="10"/>
        <end position="87"/>
    </location>
</feature>
<organism evidence="4 5">
    <name type="scientific">Longimicrobium terrae</name>
    <dbReference type="NCBI Taxonomy" id="1639882"/>
    <lineage>
        <taxon>Bacteria</taxon>
        <taxon>Pseudomonadati</taxon>
        <taxon>Gemmatimonadota</taxon>
        <taxon>Longimicrobiia</taxon>
        <taxon>Longimicrobiales</taxon>
        <taxon>Longimicrobiaceae</taxon>
        <taxon>Longimicrobium</taxon>
    </lineage>
</organism>
<evidence type="ECO:0000313" key="4">
    <source>
        <dbReference type="EMBL" id="MBB6071995.1"/>
    </source>
</evidence>
<dbReference type="EMBL" id="JACHIA010000012">
    <property type="protein sequence ID" value="MBB6071995.1"/>
    <property type="molecule type" value="Genomic_DNA"/>
</dbReference>